<dbReference type="Pfam" id="PF08818">
    <property type="entry name" value="DUF1801"/>
    <property type="match status" value="1"/>
</dbReference>
<dbReference type="SUPFAM" id="SSF159888">
    <property type="entry name" value="YdhG-like"/>
    <property type="match status" value="1"/>
</dbReference>
<accession>A0A1G9LWW4</accession>
<name>A0A1G9LWW4_9ACTN</name>
<evidence type="ECO:0000313" key="3">
    <source>
        <dbReference type="Proteomes" id="UP000198680"/>
    </source>
</evidence>
<dbReference type="RefSeq" id="WP_245699988.1">
    <property type="nucleotide sequence ID" value="NZ_FNHE01000001.1"/>
</dbReference>
<dbReference type="Gene3D" id="3.90.1150.200">
    <property type="match status" value="1"/>
</dbReference>
<reference evidence="3" key="1">
    <citation type="submission" date="2016-10" db="EMBL/GenBank/DDBJ databases">
        <authorList>
            <person name="Varghese N."/>
            <person name="Submissions S."/>
        </authorList>
    </citation>
    <scope>NUCLEOTIDE SEQUENCE [LARGE SCALE GENOMIC DNA]</scope>
    <source>
        <strain evidence="3">DSM 45419</strain>
    </source>
</reference>
<feature type="domain" description="YdhG-like" evidence="1">
    <location>
        <begin position="19"/>
        <end position="111"/>
    </location>
</feature>
<dbReference type="Proteomes" id="UP000198680">
    <property type="component" value="Unassembled WGS sequence"/>
</dbReference>
<organism evidence="2 3">
    <name type="scientific">Geodermatophilus siccatus</name>
    <dbReference type="NCBI Taxonomy" id="1137991"/>
    <lineage>
        <taxon>Bacteria</taxon>
        <taxon>Bacillati</taxon>
        <taxon>Actinomycetota</taxon>
        <taxon>Actinomycetes</taxon>
        <taxon>Geodermatophilales</taxon>
        <taxon>Geodermatophilaceae</taxon>
        <taxon>Geodermatophilus</taxon>
    </lineage>
</organism>
<evidence type="ECO:0000313" key="2">
    <source>
        <dbReference type="EMBL" id="SDL66448.1"/>
    </source>
</evidence>
<keyword evidence="3" id="KW-1185">Reference proteome</keyword>
<proteinExistence type="predicted"/>
<gene>
    <name evidence="2" type="ORF">SAMN05660642_00625</name>
</gene>
<dbReference type="AlphaFoldDB" id="A0A1G9LWW4"/>
<evidence type="ECO:0000259" key="1">
    <source>
        <dbReference type="Pfam" id="PF08818"/>
    </source>
</evidence>
<dbReference type="InterPro" id="IPR014922">
    <property type="entry name" value="YdhG-like"/>
</dbReference>
<dbReference type="EMBL" id="FNHE01000001">
    <property type="protein sequence ID" value="SDL66448.1"/>
    <property type="molecule type" value="Genomic_DNA"/>
</dbReference>
<protein>
    <submittedName>
        <fullName evidence="2">Uncharacterized conserved protein YdhG, YjbR/CyaY-like superfamily, DUF1801 family</fullName>
    </submittedName>
</protein>
<sequence>MAVQAPVDEYLAGLPRDVRERVEQVRQAVAAAVPGADQTVRYGVPTFTVDGRSLVQVAVWTRHVALHPLPQQLADPELEAAVAPYRGAEDAMRLPHRDPLPHELVRRVVEELARR</sequence>